<evidence type="ECO:0000313" key="1">
    <source>
        <dbReference type="EMBL" id="AGS52890.1"/>
    </source>
</evidence>
<dbReference type="AlphaFoldDB" id="A0A806KJ40"/>
<name>A0A806KJ40_9BACT</name>
<sequence>MGKGKYLQGETIGNRDSILYIRCKDEAGNNFIVEMQVSKQLHFFKRALLYLSMSIAASAKKGEGYDFNYPNIYSLNFLDFDMNSGGSTEDIVQYVSLSDDNHPEIRFDCARAYRSGFFIPFAMRMSTASSRGTR</sequence>
<reference evidence="1" key="1">
    <citation type="submission" date="2012-03" db="EMBL/GenBank/DDBJ databases">
        <title>Functional metagenomics reveals considerable lignocellulase gene clusters in the gut microbiome of a wood-feeding higher termite.</title>
        <authorList>
            <person name="Liu N."/>
        </authorList>
    </citation>
    <scope>NUCLEOTIDE SEQUENCE</scope>
</reference>
<accession>A0A806KJ40</accession>
<dbReference type="PANTHER" id="PTHR41317:SF1">
    <property type="entry name" value="PD-(D_E)XK NUCLEASE FAMILY TRANSPOSASE"/>
    <property type="match status" value="1"/>
</dbReference>
<dbReference type="Pfam" id="PF12784">
    <property type="entry name" value="PDDEXK_2"/>
    <property type="match status" value="1"/>
</dbReference>
<protein>
    <submittedName>
        <fullName evidence="1">Uncharacterized protein</fullName>
    </submittedName>
</protein>
<proteinExistence type="predicted"/>
<dbReference type="EMBL" id="JQ844215">
    <property type="protein sequence ID" value="AGS52890.1"/>
    <property type="molecule type" value="Genomic_DNA"/>
</dbReference>
<organism evidence="1">
    <name type="scientific">uncultured bacterium contig00016</name>
    <dbReference type="NCBI Taxonomy" id="1181507"/>
    <lineage>
        <taxon>Bacteria</taxon>
        <taxon>environmental samples</taxon>
    </lineage>
</organism>
<dbReference type="PANTHER" id="PTHR41317">
    <property type="entry name" value="PD-(D_E)XK NUCLEASE FAMILY TRANSPOSASE"/>
    <property type="match status" value="1"/>
</dbReference>